<dbReference type="EMBL" id="SPQQ01000002">
    <property type="protein sequence ID" value="TGE38875.1"/>
    <property type="molecule type" value="Genomic_DNA"/>
</dbReference>
<dbReference type="PROSITE" id="PS51819">
    <property type="entry name" value="VOC"/>
    <property type="match status" value="1"/>
</dbReference>
<dbReference type="InterPro" id="IPR037523">
    <property type="entry name" value="VOC_core"/>
</dbReference>
<dbReference type="AlphaFoldDB" id="A0A4Z0R8V0"/>
<evidence type="ECO:0000313" key="3">
    <source>
        <dbReference type="Proteomes" id="UP000298460"/>
    </source>
</evidence>
<dbReference type="SUPFAM" id="SSF54593">
    <property type="entry name" value="Glyoxalase/Bleomycin resistance protein/Dihydroxybiphenyl dioxygenase"/>
    <property type="match status" value="1"/>
</dbReference>
<dbReference type="InterPro" id="IPR025870">
    <property type="entry name" value="Glyoxalase-like_dom"/>
</dbReference>
<keyword evidence="3" id="KW-1185">Reference proteome</keyword>
<evidence type="ECO:0000259" key="1">
    <source>
        <dbReference type="PROSITE" id="PS51819"/>
    </source>
</evidence>
<proteinExistence type="predicted"/>
<organism evidence="2 3">
    <name type="scientific">Desulfosporosinus fructosivorans</name>
    <dbReference type="NCBI Taxonomy" id="2018669"/>
    <lineage>
        <taxon>Bacteria</taxon>
        <taxon>Bacillati</taxon>
        <taxon>Bacillota</taxon>
        <taxon>Clostridia</taxon>
        <taxon>Eubacteriales</taxon>
        <taxon>Desulfitobacteriaceae</taxon>
        <taxon>Desulfosporosinus</taxon>
    </lineage>
</organism>
<dbReference type="GO" id="GO:0051213">
    <property type="term" value="F:dioxygenase activity"/>
    <property type="evidence" value="ECO:0007669"/>
    <property type="project" value="UniProtKB-KW"/>
</dbReference>
<protein>
    <submittedName>
        <fullName evidence="2">Glyoxalase/bleomycin resistance/dioxygenase family protein</fullName>
    </submittedName>
</protein>
<keyword evidence="2" id="KW-0223">Dioxygenase</keyword>
<name>A0A4Z0R8V0_9FIRM</name>
<reference evidence="2 3" key="1">
    <citation type="submission" date="2019-03" db="EMBL/GenBank/DDBJ databases">
        <title>Draft Genome Sequence of Desulfosporosinus fructosivorans Strain 63.6F, Isolated from Marine Sediment in the Baltic Sea.</title>
        <authorList>
            <person name="Hausmann B."/>
            <person name="Vandieken V."/>
            <person name="Pjevac P."/>
            <person name="Schreck K."/>
            <person name="Herbold C.W."/>
            <person name="Loy A."/>
        </authorList>
    </citation>
    <scope>NUCLEOTIDE SEQUENCE [LARGE SCALE GENOMIC DNA]</scope>
    <source>
        <strain evidence="2 3">63.6F</strain>
    </source>
</reference>
<dbReference type="Pfam" id="PF12681">
    <property type="entry name" value="Glyoxalase_2"/>
    <property type="match status" value="1"/>
</dbReference>
<dbReference type="RefSeq" id="WP_135545371.1">
    <property type="nucleotide sequence ID" value="NZ_SPQQ01000002.1"/>
</dbReference>
<accession>A0A4Z0R8V0</accession>
<sequence>MKYVCPLIVVKDIKISRDFYERLGQKVKYDFGENVTFEGDFAIHLQDHFEKLLGVGDSNLLKKSNNFELYFETEEIDRVYEELKEAKVEFIHEIREQPWGQRVMRFYDPDFHIIEVGETMESVAIHYFRIGMSIEDICKKTSLPQEFVKKATGFLED</sequence>
<gene>
    <name evidence="2" type="ORF">E4K67_05205</name>
</gene>
<dbReference type="Proteomes" id="UP000298460">
    <property type="component" value="Unassembled WGS sequence"/>
</dbReference>
<dbReference type="Gene3D" id="3.10.180.10">
    <property type="entry name" value="2,3-Dihydroxybiphenyl 1,2-Dioxygenase, domain 1"/>
    <property type="match status" value="1"/>
</dbReference>
<dbReference type="OrthoDB" id="9815599at2"/>
<feature type="domain" description="VOC" evidence="1">
    <location>
        <begin position="1"/>
        <end position="119"/>
    </location>
</feature>
<comment type="caution">
    <text evidence="2">The sequence shown here is derived from an EMBL/GenBank/DDBJ whole genome shotgun (WGS) entry which is preliminary data.</text>
</comment>
<dbReference type="InterPro" id="IPR029068">
    <property type="entry name" value="Glyas_Bleomycin-R_OHBP_Dase"/>
</dbReference>
<keyword evidence="2" id="KW-0560">Oxidoreductase</keyword>
<evidence type="ECO:0000313" key="2">
    <source>
        <dbReference type="EMBL" id="TGE38875.1"/>
    </source>
</evidence>